<dbReference type="Pfam" id="PF03061">
    <property type="entry name" value="4HBT"/>
    <property type="match status" value="1"/>
</dbReference>
<feature type="domain" description="Thioesterase" evidence="3">
    <location>
        <begin position="35"/>
        <end position="112"/>
    </location>
</feature>
<reference evidence="4 5" key="1">
    <citation type="journal article" date="2019" name="Int. J. Syst. Evol. Microbiol.">
        <title>The Global Catalogue of Microorganisms (GCM) 10K type strain sequencing project: providing services to taxonomists for standard genome sequencing and annotation.</title>
        <authorList>
            <consortium name="The Broad Institute Genomics Platform"/>
            <consortium name="The Broad Institute Genome Sequencing Center for Infectious Disease"/>
            <person name="Wu L."/>
            <person name="Ma J."/>
        </authorList>
    </citation>
    <scope>NUCLEOTIDE SEQUENCE [LARGE SCALE GENOMIC DNA]</scope>
    <source>
        <strain evidence="4 5">JCM 15592</strain>
    </source>
</reference>
<name>A0ABN2LGN9_9MICO</name>
<dbReference type="PANTHER" id="PTHR43240:SF5">
    <property type="entry name" value="1,4-DIHYDROXY-2-NAPHTHOYL-COA THIOESTERASE 1"/>
    <property type="match status" value="1"/>
</dbReference>
<accession>A0ABN2LGN9</accession>
<evidence type="ECO:0000313" key="5">
    <source>
        <dbReference type="Proteomes" id="UP001499938"/>
    </source>
</evidence>
<dbReference type="SUPFAM" id="SSF54637">
    <property type="entry name" value="Thioesterase/thiol ester dehydrase-isomerase"/>
    <property type="match status" value="1"/>
</dbReference>
<sequence length="131" mass="13460">MSHGTLMERMGIEFTEVSPERLVATMPVAGNTQPYGLLHGGASVVLAETLGSFGAVLNAGEGKIAVGIDINATHHRAARAGLVTGVATLLSAGNTMVSYEIVISDEDGRRCCTSRLTCLIRDLPPGAPAAG</sequence>
<keyword evidence="2" id="KW-0378">Hydrolase</keyword>
<dbReference type="NCBIfam" id="TIGR00369">
    <property type="entry name" value="unchar_dom_1"/>
    <property type="match status" value="1"/>
</dbReference>
<organism evidence="4 5">
    <name type="scientific">Nostocoides veronense</name>
    <dbReference type="NCBI Taxonomy" id="330836"/>
    <lineage>
        <taxon>Bacteria</taxon>
        <taxon>Bacillati</taxon>
        <taxon>Actinomycetota</taxon>
        <taxon>Actinomycetes</taxon>
        <taxon>Micrococcales</taxon>
        <taxon>Intrasporangiaceae</taxon>
        <taxon>Nostocoides</taxon>
    </lineage>
</organism>
<dbReference type="PANTHER" id="PTHR43240">
    <property type="entry name" value="1,4-DIHYDROXY-2-NAPHTHOYL-COA THIOESTERASE 1"/>
    <property type="match status" value="1"/>
</dbReference>
<evidence type="ECO:0000259" key="3">
    <source>
        <dbReference type="Pfam" id="PF03061"/>
    </source>
</evidence>
<dbReference type="InterPro" id="IPR029069">
    <property type="entry name" value="HotDog_dom_sf"/>
</dbReference>
<evidence type="ECO:0000313" key="4">
    <source>
        <dbReference type="EMBL" id="GAA1787514.1"/>
    </source>
</evidence>
<evidence type="ECO:0000256" key="1">
    <source>
        <dbReference type="ARBA" id="ARBA00008324"/>
    </source>
</evidence>
<dbReference type="Proteomes" id="UP001499938">
    <property type="component" value="Unassembled WGS sequence"/>
</dbReference>
<dbReference type="InterPro" id="IPR006683">
    <property type="entry name" value="Thioestr_dom"/>
</dbReference>
<keyword evidence="5" id="KW-1185">Reference proteome</keyword>
<comment type="caution">
    <text evidence="4">The sequence shown here is derived from an EMBL/GenBank/DDBJ whole genome shotgun (WGS) entry which is preliminary data.</text>
</comment>
<dbReference type="EMBL" id="BAAAPO010000016">
    <property type="protein sequence ID" value="GAA1787514.1"/>
    <property type="molecule type" value="Genomic_DNA"/>
</dbReference>
<gene>
    <name evidence="4" type="ORF">GCM10009811_10810</name>
</gene>
<evidence type="ECO:0000256" key="2">
    <source>
        <dbReference type="ARBA" id="ARBA00022801"/>
    </source>
</evidence>
<dbReference type="CDD" id="cd03443">
    <property type="entry name" value="PaaI_thioesterase"/>
    <property type="match status" value="1"/>
</dbReference>
<comment type="similarity">
    <text evidence="1">Belongs to the thioesterase PaaI family.</text>
</comment>
<dbReference type="InterPro" id="IPR003736">
    <property type="entry name" value="PAAI_dom"/>
</dbReference>
<protein>
    <submittedName>
        <fullName evidence="4">Hotdog fold thioesterase</fullName>
    </submittedName>
</protein>
<dbReference type="Gene3D" id="3.10.129.10">
    <property type="entry name" value="Hotdog Thioesterase"/>
    <property type="match status" value="1"/>
</dbReference>
<proteinExistence type="inferred from homology"/>